<reference evidence="9" key="1">
    <citation type="journal article" date="2013" name="Nature">
        <title>The genomes of four tapeworm species reveal adaptations to parasitism.</title>
        <authorList>
            <person name="Tsai I.J."/>
            <person name="Zarowiecki M."/>
            <person name="Holroyd N."/>
            <person name="Garciarrubio A."/>
            <person name="Sanchez-Flores A."/>
            <person name="Brooks K.L."/>
            <person name="Tracey A."/>
            <person name="Bobes R.J."/>
            <person name="Fragoso G."/>
            <person name="Sciutto E."/>
            <person name="Aslett M."/>
            <person name="Beasley H."/>
            <person name="Bennett H.M."/>
            <person name="Cai J."/>
            <person name="Camicia F."/>
            <person name="Clark R."/>
            <person name="Cucher M."/>
            <person name="De Silva N."/>
            <person name="Day T.A."/>
            <person name="Deplazes P."/>
            <person name="Estrada K."/>
            <person name="Fernandez C."/>
            <person name="Holland P.W."/>
            <person name="Hou J."/>
            <person name="Hu S."/>
            <person name="Huckvale T."/>
            <person name="Hung S.S."/>
            <person name="Kamenetzky L."/>
            <person name="Keane J.A."/>
            <person name="Kiss F."/>
            <person name="Koziol U."/>
            <person name="Lambert O."/>
            <person name="Liu K."/>
            <person name="Luo X."/>
            <person name="Luo Y."/>
            <person name="Macchiaroli N."/>
            <person name="Nichol S."/>
            <person name="Paps J."/>
            <person name="Parkinson J."/>
            <person name="Pouchkina-Stantcheva N."/>
            <person name="Riddiford N."/>
            <person name="Rosenzvit M."/>
            <person name="Salinas G."/>
            <person name="Wasmuth J.D."/>
            <person name="Zamanian M."/>
            <person name="Zheng Y."/>
            <person name="Cai X."/>
            <person name="Soberon X."/>
            <person name="Olson P.D."/>
            <person name="Laclette J.P."/>
            <person name="Brehm K."/>
            <person name="Berriman M."/>
            <person name="Garciarrubio A."/>
            <person name="Bobes R.J."/>
            <person name="Fragoso G."/>
            <person name="Sanchez-Flores A."/>
            <person name="Estrada K."/>
            <person name="Cevallos M.A."/>
            <person name="Morett E."/>
            <person name="Gonzalez V."/>
            <person name="Portillo T."/>
            <person name="Ochoa-Leyva A."/>
            <person name="Jose M.V."/>
            <person name="Sciutto E."/>
            <person name="Landa A."/>
            <person name="Jimenez L."/>
            <person name="Valdes V."/>
            <person name="Carrero J.C."/>
            <person name="Larralde C."/>
            <person name="Morales-Montor J."/>
            <person name="Limon-Lason J."/>
            <person name="Soberon X."/>
            <person name="Laclette J.P."/>
        </authorList>
    </citation>
    <scope>NUCLEOTIDE SEQUENCE [LARGE SCALE GENOMIC DNA]</scope>
</reference>
<dbReference type="OMA" id="SHSHTWK"/>
<evidence type="ECO:0000259" key="8">
    <source>
        <dbReference type="PROSITE" id="PS50071"/>
    </source>
</evidence>
<keyword evidence="3 5" id="KW-0371">Homeobox</keyword>
<protein>
    <submittedName>
        <fullName evidence="9">Lbx homeodomain protein</fullName>
    </submittedName>
</protein>
<feature type="region of interest" description="Disordered" evidence="7">
    <location>
        <begin position="102"/>
        <end position="149"/>
    </location>
</feature>
<dbReference type="Pfam" id="PF00046">
    <property type="entry name" value="Homeodomain"/>
    <property type="match status" value="1"/>
</dbReference>
<proteinExistence type="predicted"/>
<dbReference type="InterPro" id="IPR009057">
    <property type="entry name" value="Homeodomain-like_sf"/>
</dbReference>
<keyword evidence="2 5" id="KW-0238">DNA-binding</keyword>
<dbReference type="AlphaFoldDB" id="A0A068YI06"/>
<evidence type="ECO:0000313" key="9">
    <source>
        <dbReference type="EMBL" id="CDS41945.1"/>
    </source>
</evidence>
<dbReference type="Gene3D" id="1.10.10.60">
    <property type="entry name" value="Homeodomain-like"/>
    <property type="match status" value="1"/>
</dbReference>
<evidence type="ECO:0000256" key="2">
    <source>
        <dbReference type="ARBA" id="ARBA00023125"/>
    </source>
</evidence>
<keyword evidence="10" id="KW-1185">Reference proteome</keyword>
<dbReference type="SUPFAM" id="SSF46689">
    <property type="entry name" value="Homeodomain-like"/>
    <property type="match status" value="1"/>
</dbReference>
<evidence type="ECO:0000256" key="3">
    <source>
        <dbReference type="ARBA" id="ARBA00023155"/>
    </source>
</evidence>
<dbReference type="EMBL" id="LN902842">
    <property type="protein sequence ID" value="CDS41945.1"/>
    <property type="molecule type" value="Genomic_DNA"/>
</dbReference>
<dbReference type="PROSITE" id="PS50071">
    <property type="entry name" value="HOMEOBOX_2"/>
    <property type="match status" value="1"/>
</dbReference>
<dbReference type="InterPro" id="IPR050848">
    <property type="entry name" value="Homeobox_TF"/>
</dbReference>
<organism evidence="9 10">
    <name type="scientific">Echinococcus multilocularis</name>
    <name type="common">Fox tapeworm</name>
    <dbReference type="NCBI Taxonomy" id="6211"/>
    <lineage>
        <taxon>Eukaryota</taxon>
        <taxon>Metazoa</taxon>
        <taxon>Spiralia</taxon>
        <taxon>Lophotrochozoa</taxon>
        <taxon>Platyhelminthes</taxon>
        <taxon>Cestoda</taxon>
        <taxon>Eucestoda</taxon>
        <taxon>Cyclophyllidea</taxon>
        <taxon>Taeniidae</taxon>
        <taxon>Echinococcus</taxon>
    </lineage>
</organism>
<dbReference type="Proteomes" id="UP000017246">
    <property type="component" value="Unassembled WGS sequence"/>
</dbReference>
<evidence type="ECO:0000256" key="1">
    <source>
        <dbReference type="ARBA" id="ARBA00004123"/>
    </source>
</evidence>
<dbReference type="PANTHER" id="PTHR24333">
    <property type="entry name" value="HOMEO BOX HB9 LIKE A-RELATED"/>
    <property type="match status" value="1"/>
</dbReference>
<dbReference type="InterPro" id="IPR017970">
    <property type="entry name" value="Homeobox_CS"/>
</dbReference>
<dbReference type="SMART" id="SM00389">
    <property type="entry name" value="HOX"/>
    <property type="match status" value="1"/>
</dbReference>
<dbReference type="PROSITE" id="PS00027">
    <property type="entry name" value="HOMEOBOX_1"/>
    <property type="match status" value="1"/>
</dbReference>
<evidence type="ECO:0000256" key="4">
    <source>
        <dbReference type="ARBA" id="ARBA00023242"/>
    </source>
</evidence>
<keyword evidence="4 5" id="KW-0539">Nucleus</keyword>
<feature type="compositionally biased region" description="Low complexity" evidence="7">
    <location>
        <begin position="109"/>
        <end position="125"/>
    </location>
</feature>
<dbReference type="GO" id="GO:0003677">
    <property type="term" value="F:DNA binding"/>
    <property type="evidence" value="ECO:0007669"/>
    <property type="project" value="UniProtKB-UniRule"/>
</dbReference>
<feature type="domain" description="Homeobox" evidence="8">
    <location>
        <begin position="203"/>
        <end position="263"/>
    </location>
</feature>
<feature type="region of interest" description="Disordered" evidence="7">
    <location>
        <begin position="185"/>
        <end position="212"/>
    </location>
</feature>
<evidence type="ECO:0000313" key="10">
    <source>
        <dbReference type="Proteomes" id="UP000017246"/>
    </source>
</evidence>
<gene>
    <name evidence="9" type="ORF">EmuJ_000963600</name>
</gene>
<accession>A0A068YI06</accession>
<feature type="compositionally biased region" description="Low complexity" evidence="7">
    <location>
        <begin position="301"/>
        <end position="325"/>
    </location>
</feature>
<dbReference type="InterPro" id="IPR001356">
    <property type="entry name" value="HD"/>
</dbReference>
<dbReference type="OrthoDB" id="6159439at2759"/>
<sequence>MVQTTLIMFHFEQDFSHLINGSPPINLLQQALIGAQKRSSEQEGSLSSAFEPVPQLQQVGANVHEFYHLLEIFFTCVLKARGKVDVLRETIGTLNRIIWPPPPPPLPFPASSSSSQLPSPSISFPKKAISGSEESREQPEESVNQRKFTTPALNSLIEMTLSKTYQLGNTNDAPKAKTCQKQVSGASMTGELGSGSGMSSRAPKRRKTRTTFTSSQLAELEVYFNKQKYLTPSDRDQIAGELGLSSTQVITWFQNRRAKKKREHAELERDLLATKRSLKKGHTFSLEATHPSQVLRQSTPAGAAAMAPAEGTVVPPQASPSSSASLKEPLVLLSPLSKADFSVPSLTVSERPCPDPRPIWRPVCLEDIGRE</sequence>
<feature type="DNA-binding region" description="Homeobox" evidence="5">
    <location>
        <begin position="205"/>
        <end position="264"/>
    </location>
</feature>
<dbReference type="CDD" id="cd00086">
    <property type="entry name" value="homeodomain"/>
    <property type="match status" value="1"/>
</dbReference>
<reference evidence="9" key="2">
    <citation type="submission" date="2015-11" db="EMBL/GenBank/DDBJ databases">
        <authorList>
            <person name="Zhang Y."/>
            <person name="Guo Z."/>
        </authorList>
    </citation>
    <scope>NUCLEOTIDE SEQUENCE</scope>
</reference>
<evidence type="ECO:0000256" key="7">
    <source>
        <dbReference type="SAM" id="MobiDB-lite"/>
    </source>
</evidence>
<name>A0A068YI06_ECHMU</name>
<dbReference type="GO" id="GO:0005634">
    <property type="term" value="C:nucleus"/>
    <property type="evidence" value="ECO:0007669"/>
    <property type="project" value="UniProtKB-SubCell"/>
</dbReference>
<comment type="subcellular location">
    <subcellularLocation>
        <location evidence="1 5 6">Nucleus</location>
    </subcellularLocation>
</comment>
<feature type="region of interest" description="Disordered" evidence="7">
    <location>
        <begin position="301"/>
        <end position="326"/>
    </location>
</feature>
<evidence type="ECO:0000256" key="6">
    <source>
        <dbReference type="RuleBase" id="RU000682"/>
    </source>
</evidence>
<dbReference type="eggNOG" id="KOG0488">
    <property type="taxonomic scope" value="Eukaryota"/>
</dbReference>
<dbReference type="PANTHER" id="PTHR24333:SF5">
    <property type="entry name" value="VENT HOMEOBOX"/>
    <property type="match status" value="1"/>
</dbReference>
<dbReference type="GO" id="GO:0000981">
    <property type="term" value="F:DNA-binding transcription factor activity, RNA polymerase II-specific"/>
    <property type="evidence" value="ECO:0007669"/>
    <property type="project" value="InterPro"/>
</dbReference>
<evidence type="ECO:0000256" key="5">
    <source>
        <dbReference type="PROSITE-ProRule" id="PRU00108"/>
    </source>
</evidence>